<dbReference type="OrthoDB" id="3649979at2759"/>
<name>A0A9Q8LER0_PASFU</name>
<dbReference type="SUPFAM" id="SSF57184">
    <property type="entry name" value="Growth factor receptor domain"/>
    <property type="match status" value="1"/>
</dbReference>
<dbReference type="InterPro" id="IPR009030">
    <property type="entry name" value="Growth_fac_rcpt_cys_sf"/>
</dbReference>
<proteinExistence type="predicted"/>
<protein>
    <submittedName>
        <fullName evidence="1">Uncharacterized protein</fullName>
    </submittedName>
</protein>
<dbReference type="GeneID" id="71984623"/>
<sequence>MEEKKWYKHCRQGEAFFETFPIELVCHDGRKRELCTIGTSGCRTCVCIYVRLSDDSCFIAHIAAETGTEDEVEKWRPDEEQGALLSQAIEKRLRSHSQLTILVNAKDYKLQKGEYAVCSCHSDTFKGKPSVGKYIIQGLHDFFGKMEVRKACGFIVDHAKRDIDWLTTTAEASREAIPSDHGWHSQKEDDYVIEEGMGSEDWHFVWIYEEGDWVRQDEAVKGHGTHRLESRTGEQWYKHCKQGQSFVLNLPLALQCHDGNTHTVDTVGTAKCFTCVGLYVRLSDTSCFVAHIAADLHPFVDDTGLFEPWRLDEKQGELLKKAVIRKLETVDELRGFRAPNHKFAKGDIAICCEHRKEAWGLTMVGDDIIDGLRAFFGDDIPVRHAQGFLAQPHTRDIQFFRGKPKEYVNWEWCLENKLKYNDIGQELPSDWGWDSQGGEDDLSIADGSDDREWHFRMYDGDWISGD</sequence>
<dbReference type="AlphaFoldDB" id="A0A9Q8LER0"/>
<keyword evidence="2" id="KW-1185">Reference proteome</keyword>
<gene>
    <name evidence="1" type="ORF">CLAFUR5_04745</name>
</gene>
<accession>A0A9Q8LER0</accession>
<reference evidence="1" key="1">
    <citation type="submission" date="2021-12" db="EMBL/GenBank/DDBJ databases">
        <authorList>
            <person name="Zaccaron A."/>
            <person name="Stergiopoulos I."/>
        </authorList>
    </citation>
    <scope>NUCLEOTIDE SEQUENCE</scope>
    <source>
        <strain evidence="1">Race5_Kim</strain>
    </source>
</reference>
<dbReference type="Proteomes" id="UP000756132">
    <property type="component" value="Chromosome 4"/>
</dbReference>
<evidence type="ECO:0000313" key="2">
    <source>
        <dbReference type="Proteomes" id="UP000756132"/>
    </source>
</evidence>
<organism evidence="1 2">
    <name type="scientific">Passalora fulva</name>
    <name type="common">Tomato leaf mold</name>
    <name type="synonym">Cladosporium fulvum</name>
    <dbReference type="NCBI Taxonomy" id="5499"/>
    <lineage>
        <taxon>Eukaryota</taxon>
        <taxon>Fungi</taxon>
        <taxon>Dikarya</taxon>
        <taxon>Ascomycota</taxon>
        <taxon>Pezizomycotina</taxon>
        <taxon>Dothideomycetes</taxon>
        <taxon>Dothideomycetidae</taxon>
        <taxon>Mycosphaerellales</taxon>
        <taxon>Mycosphaerellaceae</taxon>
        <taxon>Fulvia</taxon>
    </lineage>
</organism>
<evidence type="ECO:0000313" key="1">
    <source>
        <dbReference type="EMBL" id="UJO16061.1"/>
    </source>
</evidence>
<reference evidence="1" key="2">
    <citation type="journal article" date="2022" name="Microb. Genom.">
        <title>A chromosome-scale genome assembly of the tomato pathogen Cladosporium fulvum reveals a compartmentalized genome architecture and the presence of a dispensable chromosome.</title>
        <authorList>
            <person name="Zaccaron A.Z."/>
            <person name="Chen L.H."/>
            <person name="Samaras A."/>
            <person name="Stergiopoulos I."/>
        </authorList>
    </citation>
    <scope>NUCLEOTIDE SEQUENCE</scope>
    <source>
        <strain evidence="1">Race5_Kim</strain>
    </source>
</reference>
<dbReference type="RefSeq" id="XP_047760427.1">
    <property type="nucleotide sequence ID" value="XM_047903893.1"/>
</dbReference>
<dbReference type="EMBL" id="CP090166">
    <property type="protein sequence ID" value="UJO16061.1"/>
    <property type="molecule type" value="Genomic_DNA"/>
</dbReference>
<dbReference type="KEGG" id="ffu:CLAFUR5_04745"/>